<evidence type="ECO:0000256" key="1">
    <source>
        <dbReference type="ARBA" id="ARBA00022714"/>
    </source>
</evidence>
<comment type="cofactor">
    <cofactor evidence="6">
        <name>[2Fe-2S] cluster</name>
        <dbReference type="ChEBI" id="CHEBI:190135"/>
    </cofactor>
</comment>
<dbReference type="PANTHER" id="PTHR10134">
    <property type="entry name" value="CYTOCHROME B-C1 COMPLEX SUBUNIT RIESKE, MITOCHONDRIAL"/>
    <property type="match status" value="1"/>
</dbReference>
<dbReference type="InterPro" id="IPR014349">
    <property type="entry name" value="Rieske_Fe-S_prot"/>
</dbReference>
<feature type="domain" description="Rieske" evidence="8">
    <location>
        <begin position="64"/>
        <end position="155"/>
    </location>
</feature>
<evidence type="ECO:0000256" key="5">
    <source>
        <dbReference type="ARBA" id="ARBA00023157"/>
    </source>
</evidence>
<comment type="caution">
    <text evidence="9">The sequence shown here is derived from an EMBL/GenBank/DDBJ whole genome shotgun (WGS) entry which is preliminary data.</text>
</comment>
<keyword evidence="5" id="KW-1015">Disulfide bond</keyword>
<dbReference type="AlphaFoldDB" id="A0A0B0EHS7"/>
<dbReference type="GO" id="GO:0016020">
    <property type="term" value="C:membrane"/>
    <property type="evidence" value="ECO:0007669"/>
    <property type="project" value="InterPro"/>
</dbReference>
<evidence type="ECO:0000256" key="2">
    <source>
        <dbReference type="ARBA" id="ARBA00022723"/>
    </source>
</evidence>
<protein>
    <recommendedName>
        <fullName evidence="8">Rieske domain-containing protein</fullName>
    </recommendedName>
</protein>
<dbReference type="GO" id="GO:0046872">
    <property type="term" value="F:metal ion binding"/>
    <property type="evidence" value="ECO:0007669"/>
    <property type="project" value="UniProtKB-KW"/>
</dbReference>
<dbReference type="eggNOG" id="COG0723">
    <property type="taxonomic scope" value="Bacteria"/>
</dbReference>
<evidence type="ECO:0000256" key="4">
    <source>
        <dbReference type="ARBA" id="ARBA00023014"/>
    </source>
</evidence>
<keyword evidence="4" id="KW-0411">Iron-sulfur</keyword>
<dbReference type="InterPro" id="IPR036922">
    <property type="entry name" value="Rieske_2Fe-2S_sf"/>
</dbReference>
<feature type="transmembrane region" description="Helical" evidence="7">
    <location>
        <begin position="22"/>
        <end position="40"/>
    </location>
</feature>
<reference evidence="9 10" key="1">
    <citation type="submission" date="2014-10" db="EMBL/GenBank/DDBJ databases">
        <title>Draft genome of anammox bacterium scalindua brodae, obtained using differential coverage binning of sequence data from two enrichment reactors.</title>
        <authorList>
            <person name="Speth D.R."/>
            <person name="Russ L."/>
            <person name="Kartal B."/>
            <person name="Op den Camp H.J."/>
            <person name="Dutilh B.E."/>
            <person name="Jetten M.S."/>
        </authorList>
    </citation>
    <scope>NUCLEOTIDE SEQUENCE [LARGE SCALE GENOMIC DNA]</scope>
    <source>
        <strain evidence="9">RU1</strain>
    </source>
</reference>
<evidence type="ECO:0000256" key="7">
    <source>
        <dbReference type="SAM" id="Phobius"/>
    </source>
</evidence>
<dbReference type="EMBL" id="JRYO01000250">
    <property type="protein sequence ID" value="KHE90663.1"/>
    <property type="molecule type" value="Genomic_DNA"/>
</dbReference>
<keyword evidence="2" id="KW-0479">Metal-binding</keyword>
<organism evidence="9 10">
    <name type="scientific">Candidatus Scalindua brodae</name>
    <dbReference type="NCBI Taxonomy" id="237368"/>
    <lineage>
        <taxon>Bacteria</taxon>
        <taxon>Pseudomonadati</taxon>
        <taxon>Planctomycetota</taxon>
        <taxon>Candidatus Brocadiia</taxon>
        <taxon>Candidatus Brocadiales</taxon>
        <taxon>Candidatus Scalinduaceae</taxon>
        <taxon>Candidatus Scalindua</taxon>
    </lineage>
</organism>
<evidence type="ECO:0000256" key="6">
    <source>
        <dbReference type="ARBA" id="ARBA00034078"/>
    </source>
</evidence>
<keyword evidence="7" id="KW-0812">Transmembrane</keyword>
<sequence>MANNVKEKEAYSGNLYTSKRDFFTLAGWAVFLVTGLVYTLKLFGPKNIGGFFFPKVLFEPSPVFSVGLPADFVPGTVTTLKARKIFIVREGNSFKAISVICQHLGCAVHWTKEKNIFECPCHGSKYYKNGVNFAGPAPRPLYHFDVSVADDGKLVVNTEKIVPINTELVV</sequence>
<dbReference type="PRINTS" id="PR00162">
    <property type="entry name" value="RIESKE"/>
</dbReference>
<dbReference type="Pfam" id="PF00355">
    <property type="entry name" value="Rieske"/>
    <property type="match status" value="1"/>
</dbReference>
<keyword evidence="7" id="KW-1133">Transmembrane helix</keyword>
<dbReference type="PROSITE" id="PS51296">
    <property type="entry name" value="RIESKE"/>
    <property type="match status" value="1"/>
</dbReference>
<dbReference type="Gene3D" id="2.102.10.10">
    <property type="entry name" value="Rieske [2Fe-2S] iron-sulphur domain"/>
    <property type="match status" value="1"/>
</dbReference>
<keyword evidence="7" id="KW-0472">Membrane</keyword>
<dbReference type="Proteomes" id="UP000030652">
    <property type="component" value="Unassembled WGS sequence"/>
</dbReference>
<proteinExistence type="predicted"/>
<evidence type="ECO:0000259" key="8">
    <source>
        <dbReference type="PROSITE" id="PS51296"/>
    </source>
</evidence>
<dbReference type="SUPFAM" id="SSF50022">
    <property type="entry name" value="ISP domain"/>
    <property type="match status" value="1"/>
</dbReference>
<dbReference type="GO" id="GO:0051537">
    <property type="term" value="F:2 iron, 2 sulfur cluster binding"/>
    <property type="evidence" value="ECO:0007669"/>
    <property type="project" value="UniProtKB-KW"/>
</dbReference>
<dbReference type="InterPro" id="IPR005805">
    <property type="entry name" value="Rieske_Fe-S_prot_C"/>
</dbReference>
<name>A0A0B0EHS7_9BACT</name>
<gene>
    <name evidence="9" type="ORF">SCABRO_03619</name>
</gene>
<evidence type="ECO:0000313" key="10">
    <source>
        <dbReference type="Proteomes" id="UP000030652"/>
    </source>
</evidence>
<dbReference type="CDD" id="cd03467">
    <property type="entry name" value="Rieske"/>
    <property type="match status" value="1"/>
</dbReference>
<keyword evidence="3" id="KW-0408">Iron</keyword>
<keyword evidence="1" id="KW-0001">2Fe-2S</keyword>
<dbReference type="InterPro" id="IPR017941">
    <property type="entry name" value="Rieske_2Fe-2S"/>
</dbReference>
<evidence type="ECO:0000313" key="9">
    <source>
        <dbReference type="EMBL" id="KHE90663.1"/>
    </source>
</evidence>
<evidence type="ECO:0000256" key="3">
    <source>
        <dbReference type="ARBA" id="ARBA00023004"/>
    </source>
</evidence>
<accession>A0A0B0EHS7</accession>